<proteinExistence type="predicted"/>
<dbReference type="InterPro" id="IPR045677">
    <property type="entry name" value="DUF6197"/>
</dbReference>
<dbReference type="Pfam" id="PF19698">
    <property type="entry name" value="DUF6197"/>
    <property type="match status" value="1"/>
</dbReference>
<dbReference type="Proteomes" id="UP001499987">
    <property type="component" value="Unassembled WGS sequence"/>
</dbReference>
<gene>
    <name evidence="1" type="ORF">GCM10009663_16870</name>
</gene>
<reference evidence="1 2" key="1">
    <citation type="journal article" date="2019" name="Int. J. Syst. Evol. Microbiol.">
        <title>The Global Catalogue of Microorganisms (GCM) 10K type strain sequencing project: providing services to taxonomists for standard genome sequencing and annotation.</title>
        <authorList>
            <consortium name="The Broad Institute Genomics Platform"/>
            <consortium name="The Broad Institute Genome Sequencing Center for Infectious Disease"/>
            <person name="Wu L."/>
            <person name="Ma J."/>
        </authorList>
    </citation>
    <scope>NUCLEOTIDE SEQUENCE [LARGE SCALE GENOMIC DNA]</scope>
    <source>
        <strain evidence="1 2">JCM 13002</strain>
    </source>
</reference>
<evidence type="ECO:0000313" key="1">
    <source>
        <dbReference type="EMBL" id="GAA1076089.1"/>
    </source>
</evidence>
<keyword evidence="2" id="KW-1185">Reference proteome</keyword>
<organism evidence="1 2">
    <name type="scientific">Kitasatospora arboriphila</name>
    <dbReference type="NCBI Taxonomy" id="258052"/>
    <lineage>
        <taxon>Bacteria</taxon>
        <taxon>Bacillati</taxon>
        <taxon>Actinomycetota</taxon>
        <taxon>Actinomycetes</taxon>
        <taxon>Kitasatosporales</taxon>
        <taxon>Streptomycetaceae</taxon>
        <taxon>Kitasatospora</taxon>
    </lineage>
</organism>
<protein>
    <submittedName>
        <fullName evidence="1">Uncharacterized protein</fullName>
    </submittedName>
</protein>
<comment type="caution">
    <text evidence="1">The sequence shown here is derived from an EMBL/GenBank/DDBJ whole genome shotgun (WGS) entry which is preliminary data.</text>
</comment>
<dbReference type="EMBL" id="BAAALD010000010">
    <property type="protein sequence ID" value="GAA1076089.1"/>
    <property type="molecule type" value="Genomic_DNA"/>
</dbReference>
<sequence length="181" mass="19322">MPVSNLIVGPPPPLTVTAGGSALIAEIEDYLASLPASARVPVPYVCPLGRVLQPWNADQPLPRRTVLDRLAHRQARPVPVSVAGHLQLTSRYLTAYGWLQGALWDSRGRVCLLGAQAAVLAHGYGTPQTVRRARTQVMEVLHAKGIPVSSPDVFNDAPTTREADVHRVLASAAARAHTLGI</sequence>
<dbReference type="RefSeq" id="WP_344622864.1">
    <property type="nucleotide sequence ID" value="NZ_BAAALD010000010.1"/>
</dbReference>
<accession>A0ABN1TED8</accession>
<name>A0ABN1TED8_9ACTN</name>
<evidence type="ECO:0000313" key="2">
    <source>
        <dbReference type="Proteomes" id="UP001499987"/>
    </source>
</evidence>